<gene>
    <name evidence="4" type="ORF">HA48_03705</name>
</gene>
<sequence>MMDQNHTAGWLRPLQADRLTPFLEIDAARLQRNLQQMQHKADSAGVTLRPHIKTHKSVWIAEQQRRLGARGITVSKPSEGIAFIESGERDLLLAYPIVHADSLIALLSAAVQHQARVTCIADCAAGVDAIAAAHARQPECPLAIAIKVDVGLHRIGVDPHSDAPLLLAQQISASGLPFAGLVSHAGHAYGAGNPSAIAAVAQQEIALMLGLQQRLSEAGFAPCPISVGATPTALAAPVATGSDEIRPGNYALLDLTAWRLGLCTPDALALTVVTRVVAVNPHFAIVDAGSKMLSSDKGPHGTNASGFGIAVDEDGNQYEVLKLSEEHGFLRYDDRAPPVGALLRIFPNHSCAVVAQSDRFVLRQPDGSAQELEIQGRGKFI</sequence>
<comment type="caution">
    <text evidence="4">The sequence shown here is derived from an EMBL/GenBank/DDBJ whole genome shotgun (WGS) entry which is preliminary data.</text>
</comment>
<dbReference type="OrthoDB" id="9772497at2"/>
<dbReference type="InterPro" id="IPR029066">
    <property type="entry name" value="PLP-binding_barrel"/>
</dbReference>
<dbReference type="AlphaFoldDB" id="A0A1X1DDA6"/>
<dbReference type="InterPro" id="IPR051466">
    <property type="entry name" value="D-amino_acid_metab_enzyme"/>
</dbReference>
<dbReference type="InterPro" id="IPR001608">
    <property type="entry name" value="Ala_racemase_N"/>
</dbReference>
<dbReference type="Gene3D" id="2.40.37.20">
    <property type="entry name" value="D-serine dehydratase-like domain"/>
    <property type="match status" value="1"/>
</dbReference>
<proteinExistence type="inferred from homology"/>
<dbReference type="InterPro" id="IPR042208">
    <property type="entry name" value="D-ser_dehydrat-like_sf"/>
</dbReference>
<organism evidence="4 5">
    <name type="scientific">Pantoea wallisii</name>
    <dbReference type="NCBI Taxonomy" id="1076551"/>
    <lineage>
        <taxon>Bacteria</taxon>
        <taxon>Pseudomonadati</taxon>
        <taxon>Pseudomonadota</taxon>
        <taxon>Gammaproteobacteria</taxon>
        <taxon>Enterobacterales</taxon>
        <taxon>Erwiniaceae</taxon>
        <taxon>Pantoea</taxon>
    </lineage>
</organism>
<dbReference type="GO" id="GO:0036088">
    <property type="term" value="P:D-serine catabolic process"/>
    <property type="evidence" value="ECO:0007669"/>
    <property type="project" value="TreeGrafter"/>
</dbReference>
<dbReference type="STRING" id="1076551.HA48_03705"/>
<reference evidence="4 5" key="1">
    <citation type="journal article" date="2017" name="Antonie Van Leeuwenhoek">
        <title>Phylogenomic resolution of the bacterial genus Pantoea and its relationship with Erwinia and Tatumella.</title>
        <authorList>
            <person name="Palmer M."/>
            <person name="Steenkamp E.T."/>
            <person name="Coetzee M.P."/>
            <person name="Chan W.Y."/>
            <person name="van Zyl E."/>
            <person name="De Maayer P."/>
            <person name="Coutinho T.A."/>
            <person name="Blom J."/>
            <person name="Smits T.H."/>
            <person name="Duffy B."/>
            <person name="Venter S.N."/>
        </authorList>
    </citation>
    <scope>NUCLEOTIDE SEQUENCE [LARGE SCALE GENOMIC DNA]</scope>
    <source>
        <strain evidence="4 5">LMG 26277</strain>
    </source>
</reference>
<name>A0A1X1DDA6_9GAMM</name>
<protein>
    <submittedName>
        <fullName evidence="4">Alanine racemase</fullName>
    </submittedName>
</protein>
<evidence type="ECO:0000259" key="3">
    <source>
        <dbReference type="SMART" id="SM01119"/>
    </source>
</evidence>
<keyword evidence="5" id="KW-1185">Reference proteome</keyword>
<dbReference type="EMBL" id="MLFS01000006">
    <property type="protein sequence ID" value="ORM74594.1"/>
    <property type="molecule type" value="Genomic_DNA"/>
</dbReference>
<dbReference type="PANTHER" id="PTHR28004">
    <property type="entry name" value="ZGC:162816-RELATED"/>
    <property type="match status" value="1"/>
</dbReference>
<evidence type="ECO:0000256" key="2">
    <source>
        <dbReference type="ARBA" id="ARBA00023239"/>
    </source>
</evidence>
<evidence type="ECO:0000256" key="1">
    <source>
        <dbReference type="ARBA" id="ARBA00005323"/>
    </source>
</evidence>
<dbReference type="PANTHER" id="PTHR28004:SF2">
    <property type="entry name" value="D-SERINE DEHYDRATASE"/>
    <property type="match status" value="1"/>
</dbReference>
<evidence type="ECO:0000313" key="4">
    <source>
        <dbReference type="EMBL" id="ORM74594.1"/>
    </source>
</evidence>
<dbReference type="Pfam" id="PF14031">
    <property type="entry name" value="D-ser_dehydrat"/>
    <property type="match status" value="1"/>
</dbReference>
<dbReference type="Pfam" id="PF01168">
    <property type="entry name" value="Ala_racemase_N"/>
    <property type="match status" value="1"/>
</dbReference>
<dbReference type="Gene3D" id="3.20.20.10">
    <property type="entry name" value="Alanine racemase"/>
    <property type="match status" value="1"/>
</dbReference>
<keyword evidence="2" id="KW-0456">Lyase</keyword>
<feature type="domain" description="D-serine dehydratase-like" evidence="3">
    <location>
        <begin position="269"/>
        <end position="364"/>
    </location>
</feature>
<evidence type="ECO:0000313" key="5">
    <source>
        <dbReference type="Proteomes" id="UP000193104"/>
    </source>
</evidence>
<comment type="similarity">
    <text evidence="1">Belongs to the DSD1 family.</text>
</comment>
<dbReference type="InterPro" id="IPR026956">
    <property type="entry name" value="D-ser_dehydrat-like_dom"/>
</dbReference>
<dbReference type="SMART" id="SM01119">
    <property type="entry name" value="D-ser_dehydrat"/>
    <property type="match status" value="1"/>
</dbReference>
<dbReference type="GO" id="GO:0008721">
    <property type="term" value="F:D-serine ammonia-lyase activity"/>
    <property type="evidence" value="ECO:0007669"/>
    <property type="project" value="TreeGrafter"/>
</dbReference>
<accession>A0A1X1DDA6</accession>
<dbReference type="Proteomes" id="UP000193104">
    <property type="component" value="Unassembled WGS sequence"/>
</dbReference>
<dbReference type="SUPFAM" id="SSF51419">
    <property type="entry name" value="PLP-binding barrel"/>
    <property type="match status" value="1"/>
</dbReference>